<dbReference type="Gene3D" id="1.10.10.60">
    <property type="entry name" value="Homeodomain-like"/>
    <property type="match status" value="1"/>
</dbReference>
<dbReference type="GO" id="GO:0005634">
    <property type="term" value="C:nucleus"/>
    <property type="evidence" value="ECO:0007669"/>
    <property type="project" value="UniProtKB-SubCell"/>
</dbReference>
<feature type="region of interest" description="Disordered" evidence="6">
    <location>
        <begin position="31"/>
        <end position="53"/>
    </location>
</feature>
<dbReference type="PRINTS" id="PR00024">
    <property type="entry name" value="HOMEOBOX"/>
</dbReference>
<evidence type="ECO:0000313" key="9">
    <source>
        <dbReference type="Proteomes" id="UP000008909"/>
    </source>
</evidence>
<dbReference type="InterPro" id="IPR001356">
    <property type="entry name" value="HD"/>
</dbReference>
<gene>
    <name evidence="8" type="ORF">CLF_102876</name>
</gene>
<keyword evidence="9" id="KW-1185">Reference proteome</keyword>
<evidence type="ECO:0000256" key="5">
    <source>
        <dbReference type="RuleBase" id="RU000682"/>
    </source>
</evidence>
<dbReference type="PANTHER" id="PTHR45664:SF18">
    <property type="entry name" value="HOMEOBOX PROTEIN HOX3"/>
    <property type="match status" value="1"/>
</dbReference>
<keyword evidence="1 4" id="KW-0238">DNA-binding</keyword>
<dbReference type="AlphaFoldDB" id="G7Y8P6"/>
<dbReference type="PROSITE" id="PS50071">
    <property type="entry name" value="HOMEOBOX_2"/>
    <property type="match status" value="1"/>
</dbReference>
<keyword evidence="3 4" id="KW-0539">Nucleus</keyword>
<dbReference type="InterPro" id="IPR017970">
    <property type="entry name" value="Homeobox_CS"/>
</dbReference>
<feature type="domain" description="Homeobox" evidence="7">
    <location>
        <begin position="326"/>
        <end position="386"/>
    </location>
</feature>
<keyword evidence="2 4" id="KW-0371">Homeobox</keyword>
<dbReference type="SUPFAM" id="SSF46689">
    <property type="entry name" value="Homeodomain-like"/>
    <property type="match status" value="1"/>
</dbReference>
<evidence type="ECO:0000259" key="7">
    <source>
        <dbReference type="PROSITE" id="PS50071"/>
    </source>
</evidence>
<feature type="DNA-binding region" description="Homeobox" evidence="4">
    <location>
        <begin position="328"/>
        <end position="387"/>
    </location>
</feature>
<accession>G7Y8P6</accession>
<sequence length="531" mass="60860">MRVKQTLNVLFTKFVLQCGSLPRTHRSECRKWKTTSPKTEREPTMKSRKRYRKHMKLSCEVRSTLESHRTRMRAHIQAAIVNTPGLNLMIQDTPVLKDEDRSDYSPFTEYPSCMPQHSRSARIQSPVNQFTCLSRLNEANSALPIELWDGLISNNSVYHFRHQIAYTERRNQMYLLAADGPPTSESSSSPNKQIPLLSMTHTSDPSESDVNAFNDFSKPEPPTLSMYPDSSTGEGWPSYERAAFFSPNFAKDKGKCSAVLRAAQRNSYEANERRSCETTLDEEFSPRVVRREKHEVDSAVDLHTSTNVLAPKPSHLTDTGCATVTSTSKRPRSAYTNQQLVELEKEFHYSNYLVQPRRVELAKQLGLSERQIKIWFQNRRMKQKKEVRDAEKFKARYDYGFGHWCSKRLQCISDATHYTPEVPHGSRIDLLGPTGTQQYHLRLPTQPIGAVPAYEVTDCFQPRFRSSLQAGLDVNYAATNPQANYPCQQLPENPTCDYYNSAEPTYRNPAHPYFPKTASSNGFKITTHIYY</sequence>
<feature type="compositionally biased region" description="Polar residues" evidence="6">
    <location>
        <begin position="183"/>
        <end position="192"/>
    </location>
</feature>
<dbReference type="PRINTS" id="PR00031">
    <property type="entry name" value="HTHREPRESSR"/>
</dbReference>
<protein>
    <submittedName>
        <fullName evidence="8">Homeobox protein Hox-B3</fullName>
    </submittedName>
</protein>
<dbReference type="PROSITE" id="PS00027">
    <property type="entry name" value="HOMEOBOX_1"/>
    <property type="match status" value="1"/>
</dbReference>
<evidence type="ECO:0000256" key="3">
    <source>
        <dbReference type="ARBA" id="ARBA00023242"/>
    </source>
</evidence>
<feature type="region of interest" description="Disordered" evidence="6">
    <location>
        <begin position="178"/>
        <end position="209"/>
    </location>
</feature>
<dbReference type="InterPro" id="IPR009057">
    <property type="entry name" value="Homeodomain-like_sf"/>
</dbReference>
<dbReference type="InterPro" id="IPR020479">
    <property type="entry name" value="HD_metazoa"/>
</dbReference>
<dbReference type="EMBL" id="DF142950">
    <property type="protein sequence ID" value="GAA49331.1"/>
    <property type="molecule type" value="Genomic_DNA"/>
</dbReference>
<dbReference type="SMART" id="SM00389">
    <property type="entry name" value="HOX"/>
    <property type="match status" value="1"/>
</dbReference>
<organism evidence="8 9">
    <name type="scientific">Clonorchis sinensis</name>
    <name type="common">Chinese liver fluke</name>
    <dbReference type="NCBI Taxonomy" id="79923"/>
    <lineage>
        <taxon>Eukaryota</taxon>
        <taxon>Metazoa</taxon>
        <taxon>Spiralia</taxon>
        <taxon>Lophotrochozoa</taxon>
        <taxon>Platyhelminthes</taxon>
        <taxon>Trematoda</taxon>
        <taxon>Digenea</taxon>
        <taxon>Opisthorchiida</taxon>
        <taxon>Opisthorchiata</taxon>
        <taxon>Opisthorchiidae</taxon>
        <taxon>Clonorchis</taxon>
    </lineage>
</organism>
<evidence type="ECO:0000256" key="1">
    <source>
        <dbReference type="ARBA" id="ARBA00023125"/>
    </source>
</evidence>
<evidence type="ECO:0000313" key="8">
    <source>
        <dbReference type="EMBL" id="GAA49331.1"/>
    </source>
</evidence>
<reference evidence="8" key="1">
    <citation type="journal article" date="2011" name="Genome Biol.">
        <title>The draft genome of the carcinogenic human liver fluke Clonorchis sinensis.</title>
        <authorList>
            <person name="Wang X."/>
            <person name="Chen W."/>
            <person name="Huang Y."/>
            <person name="Sun J."/>
            <person name="Men J."/>
            <person name="Liu H."/>
            <person name="Luo F."/>
            <person name="Guo L."/>
            <person name="Lv X."/>
            <person name="Deng C."/>
            <person name="Zhou C."/>
            <person name="Fan Y."/>
            <person name="Li X."/>
            <person name="Huang L."/>
            <person name="Hu Y."/>
            <person name="Liang C."/>
            <person name="Hu X."/>
            <person name="Xu J."/>
            <person name="Yu X."/>
        </authorList>
    </citation>
    <scope>NUCLEOTIDE SEQUENCE [LARGE SCALE GENOMIC DNA]</scope>
    <source>
        <strain evidence="8">Henan</strain>
    </source>
</reference>
<evidence type="ECO:0000256" key="6">
    <source>
        <dbReference type="SAM" id="MobiDB-lite"/>
    </source>
</evidence>
<comment type="subcellular location">
    <subcellularLocation>
        <location evidence="4 5">Nucleus</location>
    </subcellularLocation>
</comment>
<dbReference type="Proteomes" id="UP000008909">
    <property type="component" value="Unassembled WGS sequence"/>
</dbReference>
<dbReference type="InterPro" id="IPR000047">
    <property type="entry name" value="HTH_motif"/>
</dbReference>
<proteinExistence type="predicted"/>
<name>G7Y8P6_CLOSI</name>
<dbReference type="GO" id="GO:0000981">
    <property type="term" value="F:DNA-binding transcription factor activity, RNA polymerase II-specific"/>
    <property type="evidence" value="ECO:0007669"/>
    <property type="project" value="InterPro"/>
</dbReference>
<evidence type="ECO:0000256" key="2">
    <source>
        <dbReference type="ARBA" id="ARBA00023155"/>
    </source>
</evidence>
<dbReference type="GO" id="GO:0000978">
    <property type="term" value="F:RNA polymerase II cis-regulatory region sequence-specific DNA binding"/>
    <property type="evidence" value="ECO:0007669"/>
    <property type="project" value="TreeGrafter"/>
</dbReference>
<feature type="compositionally biased region" description="Polar residues" evidence="6">
    <location>
        <begin position="199"/>
        <end position="209"/>
    </location>
</feature>
<reference key="2">
    <citation type="submission" date="2011-10" db="EMBL/GenBank/DDBJ databases">
        <title>The genome and transcriptome sequence of Clonorchis sinensis provide insights into the carcinogenic liver fluke.</title>
        <authorList>
            <person name="Wang X."/>
            <person name="Huang Y."/>
            <person name="Chen W."/>
            <person name="Liu H."/>
            <person name="Guo L."/>
            <person name="Chen Y."/>
            <person name="Luo F."/>
            <person name="Zhou W."/>
            <person name="Sun J."/>
            <person name="Mao Q."/>
            <person name="Liang P."/>
            <person name="Zhou C."/>
            <person name="Tian Y."/>
            <person name="Men J."/>
            <person name="Lv X."/>
            <person name="Huang L."/>
            <person name="Zhou J."/>
            <person name="Hu Y."/>
            <person name="Li R."/>
            <person name="Zhang F."/>
            <person name="Lei H."/>
            <person name="Li X."/>
            <person name="Hu X."/>
            <person name="Liang C."/>
            <person name="Xu J."/>
            <person name="Wu Z."/>
            <person name="Yu X."/>
        </authorList>
    </citation>
    <scope>NUCLEOTIDE SEQUENCE</scope>
    <source>
        <strain>Henan</strain>
    </source>
</reference>
<dbReference type="PANTHER" id="PTHR45664">
    <property type="entry name" value="PROTEIN ZERKNUELLT 1-RELATED"/>
    <property type="match status" value="1"/>
</dbReference>
<dbReference type="CDD" id="cd00086">
    <property type="entry name" value="homeodomain"/>
    <property type="match status" value="1"/>
</dbReference>
<evidence type="ECO:0000256" key="4">
    <source>
        <dbReference type="PROSITE-ProRule" id="PRU00108"/>
    </source>
</evidence>
<dbReference type="Pfam" id="PF00046">
    <property type="entry name" value="Homeodomain"/>
    <property type="match status" value="1"/>
</dbReference>